<dbReference type="EMBL" id="CP046236">
    <property type="protein sequence ID" value="WFD48382.1"/>
    <property type="molecule type" value="Genomic_DNA"/>
</dbReference>
<accession>A0ABY8ES20</accession>
<evidence type="ECO:0000313" key="1">
    <source>
        <dbReference type="EMBL" id="WFD48382.1"/>
    </source>
</evidence>
<name>A0ABY8ES20_MALFU</name>
<organism evidence="1 2">
    <name type="scientific">Malassezia furfur</name>
    <name type="common">Pityriasis versicolor infection agent</name>
    <name type="synonym">Pityrosporum furfur</name>
    <dbReference type="NCBI Taxonomy" id="55194"/>
    <lineage>
        <taxon>Eukaryota</taxon>
        <taxon>Fungi</taxon>
        <taxon>Dikarya</taxon>
        <taxon>Basidiomycota</taxon>
        <taxon>Ustilaginomycotina</taxon>
        <taxon>Malasseziomycetes</taxon>
        <taxon>Malasseziales</taxon>
        <taxon>Malasseziaceae</taxon>
        <taxon>Malassezia</taxon>
    </lineage>
</organism>
<gene>
    <name evidence="1" type="ORF">GLX27_003052</name>
</gene>
<reference evidence="1 2" key="1">
    <citation type="journal article" date="2020" name="Elife">
        <title>Loss of centromere function drives karyotype evolution in closely related Malassezia species.</title>
        <authorList>
            <person name="Sankaranarayanan S.R."/>
            <person name="Ianiri G."/>
            <person name="Coelho M.A."/>
            <person name="Reza M.H."/>
            <person name="Thimmappa B.C."/>
            <person name="Ganguly P."/>
            <person name="Vadnala R.N."/>
            <person name="Sun S."/>
            <person name="Siddharthan R."/>
            <person name="Tellgren-Roth C."/>
            <person name="Dawson T.L."/>
            <person name="Heitman J."/>
            <person name="Sanyal K."/>
        </authorList>
    </citation>
    <scope>NUCLEOTIDE SEQUENCE [LARGE SCALE GENOMIC DNA]</scope>
    <source>
        <strain evidence="1">CBS14141</strain>
    </source>
</reference>
<proteinExistence type="predicted"/>
<dbReference type="SUPFAM" id="SSF56300">
    <property type="entry name" value="Metallo-dependent phosphatases"/>
    <property type="match status" value="1"/>
</dbReference>
<sequence>MGQNNFPWLFANVVDASWRPSGEPRSDQLDARDKQIAGTLPYITMTVKGVKVGIIGLVEEYVTKC</sequence>
<keyword evidence="2" id="KW-1185">Reference proteome</keyword>
<dbReference type="Gene3D" id="3.60.21.10">
    <property type="match status" value="1"/>
</dbReference>
<dbReference type="Proteomes" id="UP000818624">
    <property type="component" value="Chromosome 3"/>
</dbReference>
<dbReference type="InterPro" id="IPR029052">
    <property type="entry name" value="Metallo-depent_PP-like"/>
</dbReference>
<protein>
    <submittedName>
        <fullName evidence="1">Uncharacterized protein</fullName>
    </submittedName>
</protein>
<evidence type="ECO:0000313" key="2">
    <source>
        <dbReference type="Proteomes" id="UP000818624"/>
    </source>
</evidence>